<feature type="region of interest" description="Disordered" evidence="1">
    <location>
        <begin position="1"/>
        <end position="49"/>
    </location>
</feature>
<gene>
    <name evidence="2" type="ORF">Scep_027024</name>
</gene>
<comment type="caution">
    <text evidence="2">The sequence shown here is derived from an EMBL/GenBank/DDBJ whole genome shotgun (WGS) entry which is preliminary data.</text>
</comment>
<sequence length="139" mass="15936">MQRQSLSSPNSKLCVNGEERIEEREDELLARDEEEDKLEKQTTKNSRSAEKSIHLIPILTIACILVLYLCSHDPSQKELVQFNGSKATSIKLDSVNSEVERLTEIDRSDVFAIRGHRSLQEIDNEAKDSRLHRKFGHPH</sequence>
<feature type="compositionally biased region" description="Polar residues" evidence="1">
    <location>
        <begin position="1"/>
        <end position="13"/>
    </location>
</feature>
<keyword evidence="3" id="KW-1185">Reference proteome</keyword>
<accession>A0AAP0ENU3</accession>
<proteinExistence type="predicted"/>
<dbReference type="PANTHER" id="PTHR35297">
    <property type="entry name" value="PROTEIN, PUTATIVE-RELATED"/>
    <property type="match status" value="1"/>
</dbReference>
<evidence type="ECO:0000256" key="1">
    <source>
        <dbReference type="SAM" id="MobiDB-lite"/>
    </source>
</evidence>
<evidence type="ECO:0000313" key="2">
    <source>
        <dbReference type="EMBL" id="KAK9095555.1"/>
    </source>
</evidence>
<dbReference type="PANTHER" id="PTHR35297:SF2">
    <property type="entry name" value="PROTEIN, PUTATIVE-RELATED"/>
    <property type="match status" value="1"/>
</dbReference>
<dbReference type="AlphaFoldDB" id="A0AAP0ENU3"/>
<reference evidence="2 3" key="1">
    <citation type="submission" date="2024-01" db="EMBL/GenBank/DDBJ databases">
        <title>Genome assemblies of Stephania.</title>
        <authorList>
            <person name="Yang L."/>
        </authorList>
    </citation>
    <scope>NUCLEOTIDE SEQUENCE [LARGE SCALE GENOMIC DNA]</scope>
    <source>
        <strain evidence="2">JXDWG</strain>
        <tissue evidence="2">Leaf</tissue>
    </source>
</reference>
<evidence type="ECO:0000313" key="3">
    <source>
        <dbReference type="Proteomes" id="UP001419268"/>
    </source>
</evidence>
<protein>
    <submittedName>
        <fullName evidence="2">Uncharacterized protein</fullName>
    </submittedName>
</protein>
<feature type="compositionally biased region" description="Basic and acidic residues" evidence="1">
    <location>
        <begin position="17"/>
        <end position="49"/>
    </location>
</feature>
<dbReference type="EMBL" id="JBBNAG010000011">
    <property type="protein sequence ID" value="KAK9095555.1"/>
    <property type="molecule type" value="Genomic_DNA"/>
</dbReference>
<organism evidence="2 3">
    <name type="scientific">Stephania cephalantha</name>
    <dbReference type="NCBI Taxonomy" id="152367"/>
    <lineage>
        <taxon>Eukaryota</taxon>
        <taxon>Viridiplantae</taxon>
        <taxon>Streptophyta</taxon>
        <taxon>Embryophyta</taxon>
        <taxon>Tracheophyta</taxon>
        <taxon>Spermatophyta</taxon>
        <taxon>Magnoliopsida</taxon>
        <taxon>Ranunculales</taxon>
        <taxon>Menispermaceae</taxon>
        <taxon>Menispermoideae</taxon>
        <taxon>Cissampelideae</taxon>
        <taxon>Stephania</taxon>
    </lineage>
</organism>
<dbReference type="Proteomes" id="UP001419268">
    <property type="component" value="Unassembled WGS sequence"/>
</dbReference>
<name>A0AAP0ENU3_9MAGN</name>